<dbReference type="EC" id="1.17.4.1" evidence="5"/>
<evidence type="ECO:0000256" key="1">
    <source>
        <dbReference type="ARBA" id="ARBA00001922"/>
    </source>
</evidence>
<comment type="similarity">
    <text evidence="5">Belongs to the ribonucleoside diphosphate reductase large chain family.</text>
</comment>
<gene>
    <name evidence="8" type="ORF">GCM10025751_55660</name>
</gene>
<feature type="domain" description="Ribonucleotide reductase large subunit C-terminal" evidence="7">
    <location>
        <begin position="104"/>
        <end position="255"/>
    </location>
</feature>
<evidence type="ECO:0000259" key="6">
    <source>
        <dbReference type="Pfam" id="PF00317"/>
    </source>
</evidence>
<evidence type="ECO:0000256" key="4">
    <source>
        <dbReference type="ARBA" id="ARBA00023285"/>
    </source>
</evidence>
<dbReference type="InterPro" id="IPR013509">
    <property type="entry name" value="RNR_lsu_N"/>
</dbReference>
<sequence>MSTDSITLPIKPVTNDPLEERLTTNVTQKVLPARYLQTDATGNVIETPHQLFERVTRNIAMVEATYGNDVEHWATRFEELMTRLEFMPNSPTLMNAGTDIQQLAACFVLTPHDSIDSVFETVKQAATIFQSGGGVGYSFSQLRPRGDRIWSTGGTTSGPVSFMRVYDTMCEQIRQGGKRRGAQMGILRADHPDIGRFCVAKRTEGEFPNFNFSVGITDEFYNAVSADRRYSLFNPRTGTHQLVTEETAQFYSTEFEDASPLTVEENI</sequence>
<keyword evidence="9" id="KW-1185">Reference proteome</keyword>
<comment type="function">
    <text evidence="5">Provides the precursors necessary for DNA synthesis. Catalyzes the biosynthesis of deoxyribonucleotides from the corresponding ribonucleotides.</text>
</comment>
<evidence type="ECO:0000259" key="7">
    <source>
        <dbReference type="Pfam" id="PF02867"/>
    </source>
</evidence>
<dbReference type="GO" id="GO:0004748">
    <property type="term" value="F:ribonucleoside-diphosphate reductase activity, thioredoxin disulfide as acceptor"/>
    <property type="evidence" value="ECO:0007669"/>
    <property type="project" value="UniProtKB-EC"/>
</dbReference>
<organism evidence="8 9">
    <name type="scientific">Haladaptatus pallidirubidus</name>
    <dbReference type="NCBI Taxonomy" id="1008152"/>
    <lineage>
        <taxon>Archaea</taxon>
        <taxon>Methanobacteriati</taxon>
        <taxon>Methanobacteriota</taxon>
        <taxon>Stenosarchaea group</taxon>
        <taxon>Halobacteria</taxon>
        <taxon>Halobacteriales</taxon>
        <taxon>Haladaptataceae</taxon>
        <taxon>Haladaptatus</taxon>
    </lineage>
</organism>
<keyword evidence="5" id="KW-0215">Deoxyribonucleotide synthesis</keyword>
<dbReference type="GO" id="GO:0031419">
    <property type="term" value="F:cobalamin binding"/>
    <property type="evidence" value="ECO:0007669"/>
    <property type="project" value="UniProtKB-KW"/>
</dbReference>
<evidence type="ECO:0000256" key="5">
    <source>
        <dbReference type="RuleBase" id="RU003410"/>
    </source>
</evidence>
<proteinExistence type="inferred from homology"/>
<reference evidence="8 9" key="1">
    <citation type="journal article" date="2019" name="Int. J. Syst. Evol. Microbiol.">
        <title>The Global Catalogue of Microorganisms (GCM) 10K type strain sequencing project: providing services to taxonomists for standard genome sequencing and annotation.</title>
        <authorList>
            <consortium name="The Broad Institute Genomics Platform"/>
            <consortium name="The Broad Institute Genome Sequencing Center for Infectious Disease"/>
            <person name="Wu L."/>
            <person name="Ma J."/>
        </authorList>
    </citation>
    <scope>NUCLEOTIDE SEQUENCE [LARGE SCALE GENOMIC DNA]</scope>
    <source>
        <strain evidence="8 9">JCM 17504</strain>
    </source>
</reference>
<dbReference type="PANTHER" id="PTHR43371:SF1">
    <property type="entry name" value="RIBONUCLEOSIDE-DIPHOSPHATE REDUCTASE"/>
    <property type="match status" value="1"/>
</dbReference>
<keyword evidence="2" id="KW-0846">Cobalamin</keyword>
<dbReference type="InterPro" id="IPR000788">
    <property type="entry name" value="RNR_lg_C"/>
</dbReference>
<dbReference type="Pfam" id="PF00317">
    <property type="entry name" value="Ribonuc_red_lgN"/>
    <property type="match status" value="1"/>
</dbReference>
<dbReference type="InterPro" id="IPR050862">
    <property type="entry name" value="RdRp_reductase_class-2"/>
</dbReference>
<dbReference type="EMBL" id="BAABKX010000030">
    <property type="protein sequence ID" value="GAA5065136.1"/>
    <property type="molecule type" value="Genomic_DNA"/>
</dbReference>
<dbReference type="PANTHER" id="PTHR43371">
    <property type="entry name" value="VITAMIN B12-DEPENDENT RIBONUCLEOTIDE REDUCTASE"/>
    <property type="match status" value="1"/>
</dbReference>
<name>A0AAV3URI4_9EURY</name>
<dbReference type="Pfam" id="PF02867">
    <property type="entry name" value="Ribonuc_red_lgC"/>
    <property type="match status" value="1"/>
</dbReference>
<comment type="cofactor">
    <cofactor evidence="1">
        <name>adenosylcob(III)alamin</name>
        <dbReference type="ChEBI" id="CHEBI:18408"/>
    </cofactor>
</comment>
<dbReference type="GO" id="GO:0005524">
    <property type="term" value="F:ATP binding"/>
    <property type="evidence" value="ECO:0007669"/>
    <property type="project" value="InterPro"/>
</dbReference>
<evidence type="ECO:0000313" key="9">
    <source>
        <dbReference type="Proteomes" id="UP001501729"/>
    </source>
</evidence>
<dbReference type="GO" id="GO:0009263">
    <property type="term" value="P:deoxyribonucleotide biosynthetic process"/>
    <property type="evidence" value="ECO:0007669"/>
    <property type="project" value="UniProtKB-KW"/>
</dbReference>
<comment type="catalytic activity">
    <reaction evidence="5">
        <text>a 2'-deoxyribonucleoside 5'-diphosphate + [thioredoxin]-disulfide + H2O = a ribonucleoside 5'-diphosphate + [thioredoxin]-dithiol</text>
        <dbReference type="Rhea" id="RHEA:23252"/>
        <dbReference type="Rhea" id="RHEA-COMP:10698"/>
        <dbReference type="Rhea" id="RHEA-COMP:10700"/>
        <dbReference type="ChEBI" id="CHEBI:15377"/>
        <dbReference type="ChEBI" id="CHEBI:29950"/>
        <dbReference type="ChEBI" id="CHEBI:50058"/>
        <dbReference type="ChEBI" id="CHEBI:57930"/>
        <dbReference type="ChEBI" id="CHEBI:73316"/>
        <dbReference type="EC" id="1.17.4.1"/>
    </reaction>
</comment>
<comment type="caution">
    <text evidence="8">The sequence shown here is derived from an EMBL/GenBank/DDBJ whole genome shotgun (WGS) entry which is preliminary data.</text>
</comment>
<keyword evidence="4" id="KW-0170">Cobalt</keyword>
<protein>
    <recommendedName>
        <fullName evidence="5">Ribonucleoside-diphosphate reductase</fullName>
        <ecNumber evidence="5">1.17.4.1</ecNumber>
    </recommendedName>
</protein>
<feature type="domain" description="Ribonucleotide reductase large subunit N-terminal" evidence="6">
    <location>
        <begin position="27"/>
        <end position="99"/>
    </location>
</feature>
<dbReference type="Proteomes" id="UP001501729">
    <property type="component" value="Unassembled WGS sequence"/>
</dbReference>
<dbReference type="AlphaFoldDB" id="A0AAV3URI4"/>
<dbReference type="SUPFAM" id="SSF51998">
    <property type="entry name" value="PFL-like glycyl radical enzymes"/>
    <property type="match status" value="1"/>
</dbReference>
<evidence type="ECO:0000256" key="3">
    <source>
        <dbReference type="ARBA" id="ARBA00023002"/>
    </source>
</evidence>
<accession>A0AAV3URI4</accession>
<dbReference type="Gene3D" id="3.20.70.20">
    <property type="match status" value="1"/>
</dbReference>
<evidence type="ECO:0000313" key="8">
    <source>
        <dbReference type="EMBL" id="GAA5065136.1"/>
    </source>
</evidence>
<evidence type="ECO:0000256" key="2">
    <source>
        <dbReference type="ARBA" id="ARBA00022628"/>
    </source>
</evidence>
<keyword evidence="3 5" id="KW-0560">Oxidoreductase</keyword>